<dbReference type="GO" id="GO:0003924">
    <property type="term" value="F:GTPase activity"/>
    <property type="evidence" value="ECO:0007669"/>
    <property type="project" value="InterPro"/>
</dbReference>
<evidence type="ECO:0000256" key="7">
    <source>
        <dbReference type="ARBA" id="ARBA00023054"/>
    </source>
</evidence>
<dbReference type="SUPFAM" id="SSF52540">
    <property type="entry name" value="P-loop containing nucleoside triphosphate hydrolases"/>
    <property type="match status" value="1"/>
</dbReference>
<keyword evidence="4" id="KW-1000">Mitochondrion outer membrane</keyword>
<name>B4G3X0_DROPE</name>
<evidence type="ECO:0000256" key="10">
    <source>
        <dbReference type="ARBA" id="ARBA00023136"/>
    </source>
</evidence>
<dbReference type="HOGENOM" id="CLU_565342_0_0_1"/>
<dbReference type="PANTHER" id="PTHR10465:SF3">
    <property type="entry name" value="TRANSMEMBRANE GTPASE MARF-RELATED"/>
    <property type="match status" value="1"/>
</dbReference>
<keyword evidence="2" id="KW-0812">Transmembrane</keyword>
<sequence length="483" mass="55104">MCDSDSSDSCISSLLSSRTTQSSSSARLSEFKDARTDLLDVYQAIKRHLEIMMAALKDNPLIEEGIMEQLQGYQKKVQAIDSMLMRKRMKVAFFGRTSSGKSAVINAMLHQRILPSAMGHTTSCFCEVQATDGEAVEEHVRIGAEEQHLDLDSLQDLASAQSPRSLPPHTLLHVNMPRSRCILLDHDVVLMDTPGVDVTAQMDDCIDRYCLDADVFVLVINDESTMSRVERQFFKEVPEKLSLPNLFILNNQLDMSSCQEFEMQHFVLEQHEKRSLQLLIEKLGVYEPNKVTEAKSRIYHVSALEALQLRMGTKRELKDASQHRLEEFLRFESDFPACLAQAAVRTKFEKHLVSAKEMLGQLSEQILLLRWTPDAQERSYKVQYSEYLQRKLRAGVTHMNMIFGQQIWQHLMVAARHLNAQAEQNMADLKSQIKESCDCMESNNELHLKLVDLQSKVGLLEDRLNAFQELHMRSCSPAQGERV</sequence>
<dbReference type="Pfam" id="PF04799">
    <property type="entry name" value="Fzo_mitofusin"/>
    <property type="match status" value="1"/>
</dbReference>
<proteinExistence type="predicted"/>
<keyword evidence="6" id="KW-1133">Transmembrane helix</keyword>
<evidence type="ECO:0000256" key="9">
    <source>
        <dbReference type="ARBA" id="ARBA00023134"/>
    </source>
</evidence>
<keyword evidence="8" id="KW-0496">Mitochondrion</keyword>
<gene>
    <name evidence="13" type="primary">Dper\GL23042</name>
    <name evidence="13" type="ORF">Dper_GL23042</name>
</gene>
<keyword evidence="5" id="KW-0378">Hydrolase</keyword>
<dbReference type="GO" id="GO:0051646">
    <property type="term" value="P:mitochondrion localization"/>
    <property type="evidence" value="ECO:0007669"/>
    <property type="project" value="TreeGrafter"/>
</dbReference>
<feature type="domain" description="Dynamin-type G" evidence="12">
    <location>
        <begin position="85"/>
        <end position="368"/>
    </location>
</feature>
<dbReference type="InterPro" id="IPR027094">
    <property type="entry name" value="Mitofusin_fam"/>
</dbReference>
<comment type="subcellular location">
    <subcellularLocation>
        <location evidence="1">Mitochondrion outer membrane</location>
        <topology evidence="1">Multi-pass membrane protein</topology>
    </subcellularLocation>
</comment>
<keyword evidence="3" id="KW-0547">Nucleotide-binding</keyword>
<reference evidence="13 14" key="1">
    <citation type="journal article" date="2007" name="Nature">
        <title>Evolution of genes and genomes on the Drosophila phylogeny.</title>
        <authorList>
            <consortium name="Drosophila 12 Genomes Consortium"/>
            <person name="Clark A.G."/>
            <person name="Eisen M.B."/>
            <person name="Smith D.R."/>
            <person name="Bergman C.M."/>
            <person name="Oliver B."/>
            <person name="Markow T.A."/>
            <person name="Kaufman T.C."/>
            <person name="Kellis M."/>
            <person name="Gelbart W."/>
            <person name="Iyer V.N."/>
            <person name="Pollard D.A."/>
            <person name="Sackton T.B."/>
            <person name="Larracuente A.M."/>
            <person name="Singh N.D."/>
            <person name="Abad J.P."/>
            <person name="Abt D.N."/>
            <person name="Adryan B."/>
            <person name="Aguade M."/>
            <person name="Akashi H."/>
            <person name="Anderson W.W."/>
            <person name="Aquadro C.F."/>
            <person name="Ardell D.H."/>
            <person name="Arguello R."/>
            <person name="Artieri C.G."/>
            <person name="Barbash D.A."/>
            <person name="Barker D."/>
            <person name="Barsanti P."/>
            <person name="Batterham P."/>
            <person name="Batzoglou S."/>
            <person name="Begun D."/>
            <person name="Bhutkar A."/>
            <person name="Blanco E."/>
            <person name="Bosak S.A."/>
            <person name="Bradley R.K."/>
            <person name="Brand A.D."/>
            <person name="Brent M.R."/>
            <person name="Brooks A.N."/>
            <person name="Brown R.H."/>
            <person name="Butlin R.K."/>
            <person name="Caggese C."/>
            <person name="Calvi B.R."/>
            <person name="Bernardo de Carvalho A."/>
            <person name="Caspi A."/>
            <person name="Castrezana S."/>
            <person name="Celniker S.E."/>
            <person name="Chang J.L."/>
            <person name="Chapple C."/>
            <person name="Chatterji S."/>
            <person name="Chinwalla A."/>
            <person name="Civetta A."/>
            <person name="Clifton S.W."/>
            <person name="Comeron J.M."/>
            <person name="Costello J.C."/>
            <person name="Coyne J.A."/>
            <person name="Daub J."/>
            <person name="David R.G."/>
            <person name="Delcher A.L."/>
            <person name="Delehaunty K."/>
            <person name="Do C.B."/>
            <person name="Ebling H."/>
            <person name="Edwards K."/>
            <person name="Eickbush T."/>
            <person name="Evans J.D."/>
            <person name="Filipski A."/>
            <person name="Findeiss S."/>
            <person name="Freyhult E."/>
            <person name="Fulton L."/>
            <person name="Fulton R."/>
            <person name="Garcia A.C."/>
            <person name="Gardiner A."/>
            <person name="Garfield D.A."/>
            <person name="Garvin B.E."/>
            <person name="Gibson G."/>
            <person name="Gilbert D."/>
            <person name="Gnerre S."/>
            <person name="Godfrey J."/>
            <person name="Good R."/>
            <person name="Gotea V."/>
            <person name="Gravely B."/>
            <person name="Greenberg A.J."/>
            <person name="Griffiths-Jones S."/>
            <person name="Gross S."/>
            <person name="Guigo R."/>
            <person name="Gustafson E.A."/>
            <person name="Haerty W."/>
            <person name="Hahn M.W."/>
            <person name="Halligan D.L."/>
            <person name="Halpern A.L."/>
            <person name="Halter G.M."/>
            <person name="Han M.V."/>
            <person name="Heger A."/>
            <person name="Hillier L."/>
            <person name="Hinrichs A.S."/>
            <person name="Holmes I."/>
            <person name="Hoskins R.A."/>
            <person name="Hubisz M.J."/>
            <person name="Hultmark D."/>
            <person name="Huntley M.A."/>
            <person name="Jaffe D.B."/>
            <person name="Jagadeeshan S."/>
            <person name="Jeck W.R."/>
            <person name="Johnson J."/>
            <person name="Jones C.D."/>
            <person name="Jordan W.C."/>
            <person name="Karpen G.H."/>
            <person name="Kataoka E."/>
            <person name="Keightley P.D."/>
            <person name="Kheradpour P."/>
            <person name="Kirkness E.F."/>
            <person name="Koerich L.B."/>
            <person name="Kristiansen K."/>
            <person name="Kudrna D."/>
            <person name="Kulathinal R.J."/>
            <person name="Kumar S."/>
            <person name="Kwok R."/>
            <person name="Lander E."/>
            <person name="Langley C.H."/>
            <person name="Lapoint R."/>
            <person name="Lazzaro B.P."/>
            <person name="Lee S.J."/>
            <person name="Levesque L."/>
            <person name="Li R."/>
            <person name="Lin C.F."/>
            <person name="Lin M.F."/>
            <person name="Lindblad-Toh K."/>
            <person name="Llopart A."/>
            <person name="Long M."/>
            <person name="Low L."/>
            <person name="Lozovsky E."/>
            <person name="Lu J."/>
            <person name="Luo M."/>
            <person name="Machado C.A."/>
            <person name="Makalowski W."/>
            <person name="Marzo M."/>
            <person name="Matsuda M."/>
            <person name="Matzkin L."/>
            <person name="McAllister B."/>
            <person name="McBride C.S."/>
            <person name="McKernan B."/>
            <person name="McKernan K."/>
            <person name="Mendez-Lago M."/>
            <person name="Minx P."/>
            <person name="Mollenhauer M.U."/>
            <person name="Montooth K."/>
            <person name="Mount S.M."/>
            <person name="Mu X."/>
            <person name="Myers E."/>
            <person name="Negre B."/>
            <person name="Newfeld S."/>
            <person name="Nielsen R."/>
            <person name="Noor M.A."/>
            <person name="O'Grady P."/>
            <person name="Pachter L."/>
            <person name="Papaceit M."/>
            <person name="Parisi M.J."/>
            <person name="Parisi M."/>
            <person name="Parts L."/>
            <person name="Pedersen J.S."/>
            <person name="Pesole G."/>
            <person name="Phillippy A.M."/>
            <person name="Ponting C.P."/>
            <person name="Pop M."/>
            <person name="Porcelli D."/>
            <person name="Powell J.R."/>
            <person name="Prohaska S."/>
            <person name="Pruitt K."/>
            <person name="Puig M."/>
            <person name="Quesneville H."/>
            <person name="Ram K.R."/>
            <person name="Rand D."/>
            <person name="Rasmussen M.D."/>
            <person name="Reed L.K."/>
            <person name="Reenan R."/>
            <person name="Reily A."/>
            <person name="Remington K.A."/>
            <person name="Rieger T.T."/>
            <person name="Ritchie M.G."/>
            <person name="Robin C."/>
            <person name="Rogers Y.H."/>
            <person name="Rohde C."/>
            <person name="Rozas J."/>
            <person name="Rubenfield M.J."/>
            <person name="Ruiz A."/>
            <person name="Russo S."/>
            <person name="Salzberg S.L."/>
            <person name="Sanchez-Gracia A."/>
            <person name="Saranga D.J."/>
            <person name="Sato H."/>
            <person name="Schaeffer S.W."/>
            <person name="Schatz M.C."/>
            <person name="Schlenke T."/>
            <person name="Schwartz R."/>
            <person name="Segarra C."/>
            <person name="Singh R.S."/>
            <person name="Sirot L."/>
            <person name="Sirota M."/>
            <person name="Sisneros N.B."/>
            <person name="Smith C.D."/>
            <person name="Smith T.F."/>
            <person name="Spieth J."/>
            <person name="Stage D.E."/>
            <person name="Stark A."/>
            <person name="Stephan W."/>
            <person name="Strausberg R.L."/>
            <person name="Strempel S."/>
            <person name="Sturgill D."/>
            <person name="Sutton G."/>
            <person name="Sutton G.G."/>
            <person name="Tao W."/>
            <person name="Teichmann S."/>
            <person name="Tobari Y.N."/>
            <person name="Tomimura Y."/>
            <person name="Tsolas J.M."/>
            <person name="Valente V.L."/>
            <person name="Venter E."/>
            <person name="Venter J.C."/>
            <person name="Vicario S."/>
            <person name="Vieira F.G."/>
            <person name="Vilella A.J."/>
            <person name="Villasante A."/>
            <person name="Walenz B."/>
            <person name="Wang J."/>
            <person name="Wasserman M."/>
            <person name="Watts T."/>
            <person name="Wilson D."/>
            <person name="Wilson R.K."/>
            <person name="Wing R.A."/>
            <person name="Wolfner M.F."/>
            <person name="Wong A."/>
            <person name="Wong G.K."/>
            <person name="Wu C.I."/>
            <person name="Wu G."/>
            <person name="Yamamoto D."/>
            <person name="Yang H.P."/>
            <person name="Yang S.P."/>
            <person name="Yorke J.A."/>
            <person name="Yoshida K."/>
            <person name="Zdobnov E."/>
            <person name="Zhang P."/>
            <person name="Zhang Y."/>
            <person name="Zimin A.V."/>
            <person name="Baldwin J."/>
            <person name="Abdouelleil A."/>
            <person name="Abdulkadir J."/>
            <person name="Abebe A."/>
            <person name="Abera B."/>
            <person name="Abreu J."/>
            <person name="Acer S.C."/>
            <person name="Aftuck L."/>
            <person name="Alexander A."/>
            <person name="An P."/>
            <person name="Anderson E."/>
            <person name="Anderson S."/>
            <person name="Arachi H."/>
            <person name="Azer M."/>
            <person name="Bachantsang P."/>
            <person name="Barry A."/>
            <person name="Bayul T."/>
            <person name="Berlin A."/>
            <person name="Bessette D."/>
            <person name="Bloom T."/>
            <person name="Blye J."/>
            <person name="Boguslavskiy L."/>
            <person name="Bonnet C."/>
            <person name="Boukhgalter B."/>
            <person name="Bourzgui I."/>
            <person name="Brown A."/>
            <person name="Cahill P."/>
            <person name="Channer S."/>
            <person name="Cheshatsang Y."/>
            <person name="Chuda L."/>
            <person name="Citroen M."/>
            <person name="Collymore A."/>
            <person name="Cooke P."/>
            <person name="Costello M."/>
            <person name="D'Aco K."/>
            <person name="Daza R."/>
            <person name="De Haan G."/>
            <person name="DeGray S."/>
            <person name="DeMaso C."/>
            <person name="Dhargay N."/>
            <person name="Dooley K."/>
            <person name="Dooley E."/>
            <person name="Doricent M."/>
            <person name="Dorje P."/>
            <person name="Dorjee K."/>
            <person name="Dupes A."/>
            <person name="Elong R."/>
            <person name="Falk J."/>
            <person name="Farina A."/>
            <person name="Faro S."/>
            <person name="Ferguson D."/>
            <person name="Fisher S."/>
            <person name="Foley C.D."/>
            <person name="Franke A."/>
            <person name="Friedrich D."/>
            <person name="Gadbois L."/>
            <person name="Gearin G."/>
            <person name="Gearin C.R."/>
            <person name="Giannoukos G."/>
            <person name="Goode T."/>
            <person name="Graham J."/>
            <person name="Grandbois E."/>
            <person name="Grewal S."/>
            <person name="Gyaltsen K."/>
            <person name="Hafez N."/>
            <person name="Hagos B."/>
            <person name="Hall J."/>
            <person name="Henson C."/>
            <person name="Hollinger A."/>
            <person name="Honan T."/>
            <person name="Huard M.D."/>
            <person name="Hughes L."/>
            <person name="Hurhula B."/>
            <person name="Husby M.E."/>
            <person name="Kamat A."/>
            <person name="Kanga B."/>
            <person name="Kashin S."/>
            <person name="Khazanovich D."/>
            <person name="Kisner P."/>
            <person name="Lance K."/>
            <person name="Lara M."/>
            <person name="Lee W."/>
            <person name="Lennon N."/>
            <person name="Letendre F."/>
            <person name="LeVine R."/>
            <person name="Lipovsky A."/>
            <person name="Liu X."/>
            <person name="Liu J."/>
            <person name="Liu S."/>
            <person name="Lokyitsang T."/>
            <person name="Lokyitsang Y."/>
            <person name="Lubonja R."/>
            <person name="Lui A."/>
            <person name="MacDonald P."/>
            <person name="Magnisalis V."/>
            <person name="Maru K."/>
            <person name="Matthews C."/>
            <person name="McCusker W."/>
            <person name="McDonough S."/>
            <person name="Mehta T."/>
            <person name="Meldrim J."/>
            <person name="Meneus L."/>
            <person name="Mihai O."/>
            <person name="Mihalev A."/>
            <person name="Mihova T."/>
            <person name="Mittelman R."/>
            <person name="Mlenga V."/>
            <person name="Montmayeur A."/>
            <person name="Mulrain L."/>
            <person name="Navidi A."/>
            <person name="Naylor J."/>
            <person name="Negash T."/>
            <person name="Nguyen T."/>
            <person name="Nguyen N."/>
            <person name="Nicol R."/>
            <person name="Norbu C."/>
            <person name="Norbu N."/>
            <person name="Novod N."/>
            <person name="O'Neill B."/>
            <person name="Osman S."/>
            <person name="Markiewicz E."/>
            <person name="Oyono O.L."/>
            <person name="Patti C."/>
            <person name="Phunkhang P."/>
            <person name="Pierre F."/>
            <person name="Priest M."/>
            <person name="Raghuraman S."/>
            <person name="Rege F."/>
            <person name="Reyes R."/>
            <person name="Rise C."/>
            <person name="Rogov P."/>
            <person name="Ross K."/>
            <person name="Ryan E."/>
            <person name="Settipalli S."/>
            <person name="Shea T."/>
            <person name="Sherpa N."/>
            <person name="Shi L."/>
            <person name="Shih D."/>
            <person name="Sparrow T."/>
            <person name="Spaulding J."/>
            <person name="Stalker J."/>
            <person name="Stange-Thomann N."/>
            <person name="Stavropoulos S."/>
            <person name="Stone C."/>
            <person name="Strader C."/>
            <person name="Tesfaye S."/>
            <person name="Thomson T."/>
            <person name="Thoulutsang Y."/>
            <person name="Thoulutsang D."/>
            <person name="Topham K."/>
            <person name="Topping I."/>
            <person name="Tsamla T."/>
            <person name="Vassiliev H."/>
            <person name="Vo A."/>
            <person name="Wangchuk T."/>
            <person name="Wangdi T."/>
            <person name="Weiand M."/>
            <person name="Wilkinson J."/>
            <person name="Wilson A."/>
            <person name="Yadav S."/>
            <person name="Young G."/>
            <person name="Yu Q."/>
            <person name="Zembek L."/>
            <person name="Zhong D."/>
            <person name="Zimmer A."/>
            <person name="Zwirko Z."/>
            <person name="Jaffe D.B."/>
            <person name="Alvarez P."/>
            <person name="Brockman W."/>
            <person name="Butler J."/>
            <person name="Chin C."/>
            <person name="Gnerre S."/>
            <person name="Grabherr M."/>
            <person name="Kleber M."/>
            <person name="Mauceli E."/>
            <person name="MacCallum I."/>
        </authorList>
    </citation>
    <scope>NUCLEOTIDE SEQUENCE [LARGE SCALE GENOMIC DNA]</scope>
    <source>
        <strain evidence="14">MSH-3 / Tucson 14011-0111.49</strain>
    </source>
</reference>
<protein>
    <submittedName>
        <fullName evidence="13">GL23042</fullName>
    </submittedName>
</protein>
<evidence type="ECO:0000256" key="8">
    <source>
        <dbReference type="ARBA" id="ARBA00023128"/>
    </source>
</evidence>
<dbReference type="PROSITE" id="PS51718">
    <property type="entry name" value="G_DYNAMIN_2"/>
    <property type="match status" value="1"/>
</dbReference>
<dbReference type="EMBL" id="CH479179">
    <property type="protein sequence ID" value="EDW25075.1"/>
    <property type="molecule type" value="Genomic_DNA"/>
</dbReference>
<accession>B4G3X0</accession>
<dbReference type="PANTHER" id="PTHR10465">
    <property type="entry name" value="TRANSMEMBRANE GTPASE FZO1"/>
    <property type="match status" value="1"/>
</dbReference>
<dbReference type="Proteomes" id="UP000008744">
    <property type="component" value="Unassembled WGS sequence"/>
</dbReference>
<dbReference type="InterPro" id="IPR027417">
    <property type="entry name" value="P-loop_NTPase"/>
</dbReference>
<evidence type="ECO:0000256" key="1">
    <source>
        <dbReference type="ARBA" id="ARBA00004374"/>
    </source>
</evidence>
<dbReference type="OrthoDB" id="6256226at2759"/>
<dbReference type="CDD" id="cd09912">
    <property type="entry name" value="DLP_2"/>
    <property type="match status" value="1"/>
</dbReference>
<keyword evidence="7 11" id="KW-0175">Coiled coil</keyword>
<keyword evidence="14" id="KW-1185">Reference proteome</keyword>
<evidence type="ECO:0000256" key="11">
    <source>
        <dbReference type="SAM" id="Coils"/>
    </source>
</evidence>
<dbReference type="SMR" id="B4G3X0"/>
<dbReference type="Gene3D" id="3.40.50.300">
    <property type="entry name" value="P-loop containing nucleotide triphosphate hydrolases"/>
    <property type="match status" value="1"/>
</dbReference>
<evidence type="ECO:0000256" key="3">
    <source>
        <dbReference type="ARBA" id="ARBA00022741"/>
    </source>
</evidence>
<evidence type="ECO:0000313" key="13">
    <source>
        <dbReference type="EMBL" id="EDW25075.1"/>
    </source>
</evidence>
<dbReference type="eggNOG" id="KOG0448">
    <property type="taxonomic scope" value="Eukaryota"/>
</dbReference>
<dbReference type="STRING" id="7234.B4G3X0"/>
<evidence type="ECO:0000256" key="2">
    <source>
        <dbReference type="ARBA" id="ARBA00022692"/>
    </source>
</evidence>
<evidence type="ECO:0000259" key="12">
    <source>
        <dbReference type="PROSITE" id="PS51718"/>
    </source>
</evidence>
<evidence type="ECO:0000256" key="4">
    <source>
        <dbReference type="ARBA" id="ARBA00022787"/>
    </source>
</evidence>
<dbReference type="AlphaFoldDB" id="B4G3X0"/>
<dbReference type="PhylomeDB" id="B4G3X0"/>
<evidence type="ECO:0000313" key="14">
    <source>
        <dbReference type="Proteomes" id="UP000008744"/>
    </source>
</evidence>
<feature type="coiled-coil region" evidence="11">
    <location>
        <begin position="412"/>
        <end position="470"/>
    </location>
</feature>
<dbReference type="InterPro" id="IPR045063">
    <property type="entry name" value="Dynamin_N"/>
</dbReference>
<organism evidence="14">
    <name type="scientific">Drosophila persimilis</name>
    <name type="common">Fruit fly</name>
    <dbReference type="NCBI Taxonomy" id="7234"/>
    <lineage>
        <taxon>Eukaryota</taxon>
        <taxon>Metazoa</taxon>
        <taxon>Ecdysozoa</taxon>
        <taxon>Arthropoda</taxon>
        <taxon>Hexapoda</taxon>
        <taxon>Insecta</taxon>
        <taxon>Pterygota</taxon>
        <taxon>Neoptera</taxon>
        <taxon>Endopterygota</taxon>
        <taxon>Diptera</taxon>
        <taxon>Brachycera</taxon>
        <taxon>Muscomorpha</taxon>
        <taxon>Ephydroidea</taxon>
        <taxon>Drosophilidae</taxon>
        <taxon>Drosophila</taxon>
        <taxon>Sophophora</taxon>
    </lineage>
</organism>
<dbReference type="Pfam" id="PF00350">
    <property type="entry name" value="Dynamin_N"/>
    <property type="match status" value="1"/>
</dbReference>
<dbReference type="InterPro" id="IPR030381">
    <property type="entry name" value="G_DYNAMIN_dom"/>
</dbReference>
<dbReference type="GO" id="GO:0005525">
    <property type="term" value="F:GTP binding"/>
    <property type="evidence" value="ECO:0007669"/>
    <property type="project" value="UniProtKB-KW"/>
</dbReference>
<evidence type="ECO:0000256" key="6">
    <source>
        <dbReference type="ARBA" id="ARBA00022989"/>
    </source>
</evidence>
<dbReference type="GO" id="GO:0008053">
    <property type="term" value="P:mitochondrial fusion"/>
    <property type="evidence" value="ECO:0007669"/>
    <property type="project" value="InterPro"/>
</dbReference>
<dbReference type="FunFam" id="3.40.50.300:FF:002843">
    <property type="entry name" value="Mitofusin 2"/>
    <property type="match status" value="1"/>
</dbReference>
<evidence type="ECO:0000256" key="5">
    <source>
        <dbReference type="ARBA" id="ARBA00022801"/>
    </source>
</evidence>
<keyword evidence="9" id="KW-0342">GTP-binding</keyword>
<dbReference type="GO" id="GO:0005741">
    <property type="term" value="C:mitochondrial outer membrane"/>
    <property type="evidence" value="ECO:0007669"/>
    <property type="project" value="UniProtKB-SubCell"/>
</dbReference>
<keyword evidence="10" id="KW-0472">Membrane</keyword>
<dbReference type="InterPro" id="IPR006884">
    <property type="entry name" value="Fzo/mitofusin_HR2"/>
</dbReference>